<evidence type="ECO:0008006" key="3">
    <source>
        <dbReference type="Google" id="ProtNLM"/>
    </source>
</evidence>
<dbReference type="Proteomes" id="UP000214688">
    <property type="component" value="Chromosome"/>
</dbReference>
<dbReference type="OrthoDB" id="9815193at2"/>
<dbReference type="SUPFAM" id="SSF52309">
    <property type="entry name" value="N-(deoxy)ribosyltransferase-like"/>
    <property type="match status" value="1"/>
</dbReference>
<accession>A0A223D215</accession>
<reference evidence="1 2" key="1">
    <citation type="journal article" date="2015" name="Int. J. Syst. Evol. Microbiol.">
        <title>Tumebacillus algifaecis sp. nov., isolated from decomposing algal scum.</title>
        <authorList>
            <person name="Wu Y.F."/>
            <person name="Zhang B."/>
            <person name="Xing P."/>
            <person name="Wu Q.L."/>
            <person name="Liu S.J."/>
        </authorList>
    </citation>
    <scope>NUCLEOTIDE SEQUENCE [LARGE SCALE GENOMIC DNA]</scope>
    <source>
        <strain evidence="1 2">THMBR28</strain>
    </source>
</reference>
<dbReference type="AlphaFoldDB" id="A0A223D215"/>
<dbReference type="KEGG" id="tab:CIG75_12655"/>
<sequence length="283" mass="31447">MSDQEQQQETGQLKTCFVVMPISDADGYLPGHFTRVYNHIIKPACKEAGFEAFRADDVKQTNMIILDILQRIVAADLVVCDLSSKNPNVMYELGIRQAFNLPVVLLKDTSTDRIFDISSLRDVGYDESLRIDTVQAAVVALSESIRETWVNRDTDTHSLIRLLGIDAATLPEKTQIGADTRLILEELSALRSTINNSSKPIGATRMNASRTVLENLDDSFTKNKIMQIKNSVGSNVIHPHFGFGRIIGLDGDDVAIVRLENGETRRIHPPYDGLIHIIDASDK</sequence>
<dbReference type="RefSeq" id="WP_094236990.1">
    <property type="nucleotide sequence ID" value="NZ_CP022657.1"/>
</dbReference>
<protein>
    <recommendedName>
        <fullName evidence="3">Nucleoside 2-deoxyribosyltransferase</fullName>
    </recommendedName>
</protein>
<dbReference type="Gene3D" id="3.40.50.450">
    <property type="match status" value="1"/>
</dbReference>
<proteinExistence type="predicted"/>
<evidence type="ECO:0000313" key="1">
    <source>
        <dbReference type="EMBL" id="ASS75749.1"/>
    </source>
</evidence>
<organism evidence="1 2">
    <name type="scientific">Tumebacillus algifaecis</name>
    <dbReference type="NCBI Taxonomy" id="1214604"/>
    <lineage>
        <taxon>Bacteria</taxon>
        <taxon>Bacillati</taxon>
        <taxon>Bacillota</taxon>
        <taxon>Bacilli</taxon>
        <taxon>Bacillales</taxon>
        <taxon>Alicyclobacillaceae</taxon>
        <taxon>Tumebacillus</taxon>
    </lineage>
</organism>
<keyword evidence="2" id="KW-1185">Reference proteome</keyword>
<name>A0A223D215_9BACL</name>
<evidence type="ECO:0000313" key="2">
    <source>
        <dbReference type="Proteomes" id="UP000214688"/>
    </source>
</evidence>
<dbReference type="EMBL" id="CP022657">
    <property type="protein sequence ID" value="ASS75749.1"/>
    <property type="molecule type" value="Genomic_DNA"/>
</dbReference>
<gene>
    <name evidence="1" type="ORF">CIG75_12655</name>
</gene>